<feature type="transmembrane region" description="Helical" evidence="1">
    <location>
        <begin position="119"/>
        <end position="136"/>
    </location>
</feature>
<feature type="transmembrane region" description="Helical" evidence="1">
    <location>
        <begin position="85"/>
        <end position="107"/>
    </location>
</feature>
<feature type="transmembrane region" description="Helical" evidence="1">
    <location>
        <begin position="6"/>
        <end position="27"/>
    </location>
</feature>
<feature type="transmembrane region" description="Helical" evidence="1">
    <location>
        <begin position="142"/>
        <end position="162"/>
    </location>
</feature>
<dbReference type="EMBL" id="JAANEY010000001">
    <property type="protein sequence ID" value="MBT8550381.1"/>
    <property type="molecule type" value="Genomic_DNA"/>
</dbReference>
<evidence type="ECO:0000256" key="1">
    <source>
        <dbReference type="SAM" id="Phobius"/>
    </source>
</evidence>
<name>A0A9Q2WH83_9BURK</name>
<keyword evidence="1" id="KW-0472">Membrane</keyword>
<accession>A0A9Q2WH83</accession>
<evidence type="ECO:0000313" key="2">
    <source>
        <dbReference type="EMBL" id="MBT8550381.1"/>
    </source>
</evidence>
<comment type="caution">
    <text evidence="2">The sequence shown here is derived from an EMBL/GenBank/DDBJ whole genome shotgun (WGS) entry which is preliminary data.</text>
</comment>
<proteinExistence type="predicted"/>
<sequence>MQDQIFFAIAYQVPAILLGMILNRAIASARIRAFLFLPGTIVHEGSHWVAAFLCNGQPASFSIWPKRLENGNWVLGTVTIQNLTWYNGIFIGLAPLVSFIFLLLLVPQYSNWSFSQRDLWYWVCTSPILLLCLPSWQDLKVVAKSLLPVIFLAIAAGAIYWLSMQIRFS</sequence>
<protein>
    <submittedName>
        <fullName evidence="2">Uncharacterized protein</fullName>
    </submittedName>
</protein>
<organism evidence="2 3">
    <name type="scientific">Polynucleobacter paneuropaeus</name>
    <dbReference type="NCBI Taxonomy" id="2527775"/>
    <lineage>
        <taxon>Bacteria</taxon>
        <taxon>Pseudomonadati</taxon>
        <taxon>Pseudomonadota</taxon>
        <taxon>Betaproteobacteria</taxon>
        <taxon>Burkholderiales</taxon>
        <taxon>Burkholderiaceae</taxon>
        <taxon>Polynucleobacter</taxon>
    </lineage>
</organism>
<dbReference type="AlphaFoldDB" id="A0A9Q2WH83"/>
<reference evidence="2" key="1">
    <citation type="journal article" date="2021" name="Genome Biol. Evol.">
        <title>Continental-Scale Gene Flow Prevents Allopatric Divergence of Pelagic Freshwater Bacteria.</title>
        <authorList>
            <person name="Hoetzinger M."/>
            <person name="Pitt A."/>
            <person name="Huemer A."/>
            <person name="Hahn M.W."/>
        </authorList>
    </citation>
    <scope>NUCLEOTIDE SEQUENCE</scope>
    <source>
        <strain evidence="2">SM1-W8</strain>
    </source>
</reference>
<dbReference type="Proteomes" id="UP000783102">
    <property type="component" value="Unassembled WGS sequence"/>
</dbReference>
<keyword evidence="1" id="KW-1133">Transmembrane helix</keyword>
<evidence type="ECO:0000313" key="3">
    <source>
        <dbReference type="Proteomes" id="UP000783102"/>
    </source>
</evidence>
<keyword evidence="1" id="KW-0812">Transmembrane</keyword>
<gene>
    <name evidence="2" type="ORF">G6731_00185</name>
</gene>